<dbReference type="RefSeq" id="XP_062636685.1">
    <property type="nucleotide sequence ID" value="XM_062780839.1"/>
</dbReference>
<evidence type="ECO:0000256" key="1">
    <source>
        <dbReference type="SAM" id="MobiDB-lite"/>
    </source>
</evidence>
<keyword evidence="2" id="KW-0472">Membrane</keyword>
<feature type="compositionally biased region" description="Low complexity" evidence="1">
    <location>
        <begin position="173"/>
        <end position="232"/>
    </location>
</feature>
<dbReference type="AlphaFoldDB" id="A0AAN6V2K7"/>
<sequence>MGAQGLVATGVPPQPLWLLYIKIAILVLSLIVLALAAYSLSLFPVGAGGFDIFIAIWSWLIYGTAGALELWAPQYFFRIGALIGYILSIIFWLSAWAWSASSAAVWMAYGTGSIYSYYSNVGGALAGAAALGAVAWILNIVHLFFFIRASVSDDAGSGSGQAELGQIKPEGGPVPQQQQQFQQVPPQQQYQQPQQPYPDQQYQQPQPGYPVEQQQYQQQPYQQQPVQQYPPQ</sequence>
<keyword evidence="4" id="KW-1185">Reference proteome</keyword>
<reference evidence="3" key="1">
    <citation type="journal article" date="2023" name="Mol. Phylogenet. Evol.">
        <title>Genome-scale phylogeny and comparative genomics of the fungal order Sordariales.</title>
        <authorList>
            <person name="Hensen N."/>
            <person name="Bonometti L."/>
            <person name="Westerberg I."/>
            <person name="Brannstrom I.O."/>
            <person name="Guillou S."/>
            <person name="Cros-Aarteil S."/>
            <person name="Calhoun S."/>
            <person name="Haridas S."/>
            <person name="Kuo A."/>
            <person name="Mondo S."/>
            <person name="Pangilinan J."/>
            <person name="Riley R."/>
            <person name="LaButti K."/>
            <person name="Andreopoulos B."/>
            <person name="Lipzen A."/>
            <person name="Chen C."/>
            <person name="Yan M."/>
            <person name="Daum C."/>
            <person name="Ng V."/>
            <person name="Clum A."/>
            <person name="Steindorff A."/>
            <person name="Ohm R.A."/>
            <person name="Martin F."/>
            <person name="Silar P."/>
            <person name="Natvig D.O."/>
            <person name="Lalanne C."/>
            <person name="Gautier V."/>
            <person name="Ament-Velasquez S.L."/>
            <person name="Kruys A."/>
            <person name="Hutchinson M.I."/>
            <person name="Powell A.J."/>
            <person name="Barry K."/>
            <person name="Miller A.N."/>
            <person name="Grigoriev I.V."/>
            <person name="Debuchy R."/>
            <person name="Gladieux P."/>
            <person name="Hiltunen Thoren M."/>
            <person name="Johannesson H."/>
        </authorList>
    </citation>
    <scope>NUCLEOTIDE SEQUENCE</scope>
    <source>
        <strain evidence="3">CBS 141.50</strain>
    </source>
</reference>
<feature type="transmembrane region" description="Helical" evidence="2">
    <location>
        <begin position="45"/>
        <end position="63"/>
    </location>
</feature>
<feature type="region of interest" description="Disordered" evidence="1">
    <location>
        <begin position="158"/>
        <end position="232"/>
    </location>
</feature>
<protein>
    <recommendedName>
        <fullName evidence="5">MARVEL domain-containing protein</fullName>
    </recommendedName>
</protein>
<evidence type="ECO:0000256" key="2">
    <source>
        <dbReference type="SAM" id="Phobius"/>
    </source>
</evidence>
<name>A0AAN6V2K7_9PEZI</name>
<proteinExistence type="predicted"/>
<accession>A0AAN6V2K7</accession>
<dbReference type="PANTHER" id="PTHR37451">
    <property type="entry name" value="MARVEL DOMAIN"/>
    <property type="match status" value="1"/>
</dbReference>
<gene>
    <name evidence="3" type="ORF">C8A04DRAFT_28951</name>
</gene>
<dbReference type="EMBL" id="MU853587">
    <property type="protein sequence ID" value="KAK4143314.1"/>
    <property type="molecule type" value="Genomic_DNA"/>
</dbReference>
<keyword evidence="2" id="KW-1133">Transmembrane helix</keyword>
<dbReference type="GeneID" id="87817452"/>
<dbReference type="Proteomes" id="UP001302676">
    <property type="component" value="Unassembled WGS sequence"/>
</dbReference>
<evidence type="ECO:0008006" key="5">
    <source>
        <dbReference type="Google" id="ProtNLM"/>
    </source>
</evidence>
<feature type="transmembrane region" description="Helical" evidence="2">
    <location>
        <begin position="17"/>
        <end position="38"/>
    </location>
</feature>
<organism evidence="3 4">
    <name type="scientific">Dichotomopilus funicola</name>
    <dbReference type="NCBI Taxonomy" id="1934379"/>
    <lineage>
        <taxon>Eukaryota</taxon>
        <taxon>Fungi</taxon>
        <taxon>Dikarya</taxon>
        <taxon>Ascomycota</taxon>
        <taxon>Pezizomycotina</taxon>
        <taxon>Sordariomycetes</taxon>
        <taxon>Sordariomycetidae</taxon>
        <taxon>Sordariales</taxon>
        <taxon>Chaetomiaceae</taxon>
        <taxon>Dichotomopilus</taxon>
    </lineage>
</organism>
<feature type="transmembrane region" description="Helical" evidence="2">
    <location>
        <begin position="124"/>
        <end position="147"/>
    </location>
</feature>
<keyword evidence="2" id="KW-0812">Transmembrane</keyword>
<evidence type="ECO:0000313" key="3">
    <source>
        <dbReference type="EMBL" id="KAK4143314.1"/>
    </source>
</evidence>
<dbReference type="PANTHER" id="PTHR37451:SF4">
    <property type="entry name" value="MARVEL DOMAIN-CONTAINING PROTEIN"/>
    <property type="match status" value="1"/>
</dbReference>
<evidence type="ECO:0000313" key="4">
    <source>
        <dbReference type="Proteomes" id="UP001302676"/>
    </source>
</evidence>
<reference evidence="3" key="2">
    <citation type="submission" date="2023-05" db="EMBL/GenBank/DDBJ databases">
        <authorList>
            <consortium name="Lawrence Berkeley National Laboratory"/>
            <person name="Steindorff A."/>
            <person name="Hensen N."/>
            <person name="Bonometti L."/>
            <person name="Westerberg I."/>
            <person name="Brannstrom I.O."/>
            <person name="Guillou S."/>
            <person name="Cros-Aarteil S."/>
            <person name="Calhoun S."/>
            <person name="Haridas S."/>
            <person name="Kuo A."/>
            <person name="Mondo S."/>
            <person name="Pangilinan J."/>
            <person name="Riley R."/>
            <person name="Labutti K."/>
            <person name="Andreopoulos B."/>
            <person name="Lipzen A."/>
            <person name="Chen C."/>
            <person name="Yanf M."/>
            <person name="Daum C."/>
            <person name="Ng V."/>
            <person name="Clum A."/>
            <person name="Ohm R."/>
            <person name="Martin F."/>
            <person name="Silar P."/>
            <person name="Natvig D."/>
            <person name="Lalanne C."/>
            <person name="Gautier V."/>
            <person name="Ament-Velasquez S.L."/>
            <person name="Kruys A."/>
            <person name="Hutchinson M.I."/>
            <person name="Powell A.J."/>
            <person name="Barry K."/>
            <person name="Miller A.N."/>
            <person name="Grigoriev I.V."/>
            <person name="Debuchy R."/>
            <person name="Gladieux P."/>
            <person name="Thoren M.H."/>
            <person name="Johannesson H."/>
        </authorList>
    </citation>
    <scope>NUCLEOTIDE SEQUENCE</scope>
    <source>
        <strain evidence="3">CBS 141.50</strain>
    </source>
</reference>
<comment type="caution">
    <text evidence="3">The sequence shown here is derived from an EMBL/GenBank/DDBJ whole genome shotgun (WGS) entry which is preliminary data.</text>
</comment>
<feature type="transmembrane region" description="Helical" evidence="2">
    <location>
        <begin position="75"/>
        <end position="93"/>
    </location>
</feature>